<evidence type="ECO:0000313" key="5">
    <source>
        <dbReference type="EMBL" id="PIR97431.1"/>
    </source>
</evidence>
<dbReference type="Pfam" id="PF03477">
    <property type="entry name" value="ATP-cone"/>
    <property type="match status" value="1"/>
</dbReference>
<keyword evidence="2 3" id="KW-0067">ATP-binding</keyword>
<dbReference type="GO" id="GO:0004519">
    <property type="term" value="F:endonuclease activity"/>
    <property type="evidence" value="ECO:0007669"/>
    <property type="project" value="InterPro"/>
</dbReference>
<proteinExistence type="predicted"/>
<name>A0A2H0VEB6_9BACT</name>
<reference evidence="6" key="1">
    <citation type="submission" date="2017-09" db="EMBL/GenBank/DDBJ databases">
        <title>Depth-based differentiation of microbial function through sediment-hosted aquifers and enrichment of novel symbionts in the deep terrestrial subsurface.</title>
        <authorList>
            <person name="Probst A.J."/>
            <person name="Ladd B."/>
            <person name="Jarett J.K."/>
            <person name="Geller-Mcgrath D.E."/>
            <person name="Sieber C.M.K."/>
            <person name="Emerson J.B."/>
            <person name="Anantharaman K."/>
            <person name="Thomas B.C."/>
            <person name="Malmstrom R."/>
            <person name="Stieglmeier M."/>
            <person name="Klingl A."/>
            <person name="Woyke T."/>
            <person name="Ryan C.M."/>
            <person name="Banfield J.F."/>
        </authorList>
    </citation>
    <scope>NUCLEOTIDE SEQUENCE [LARGE SCALE GENOMIC DNA]</scope>
</reference>
<dbReference type="Proteomes" id="UP000230557">
    <property type="component" value="Unassembled WGS sequence"/>
</dbReference>
<dbReference type="InterPro" id="IPR005144">
    <property type="entry name" value="ATP-cone_dom"/>
</dbReference>
<dbReference type="GO" id="GO:0005524">
    <property type="term" value="F:ATP binding"/>
    <property type="evidence" value="ECO:0007669"/>
    <property type="project" value="UniProtKB-UniRule"/>
</dbReference>
<evidence type="ECO:0000256" key="2">
    <source>
        <dbReference type="ARBA" id="ARBA00022840"/>
    </source>
</evidence>
<evidence type="ECO:0000313" key="6">
    <source>
        <dbReference type="Proteomes" id="UP000230557"/>
    </source>
</evidence>
<dbReference type="Pfam" id="PF04471">
    <property type="entry name" value="Mrr_cat"/>
    <property type="match status" value="1"/>
</dbReference>
<protein>
    <submittedName>
        <fullName evidence="5">ATPase</fullName>
    </submittedName>
</protein>
<comment type="caution">
    <text evidence="5">The sequence shown here is derived from an EMBL/GenBank/DDBJ whole genome shotgun (WGS) entry which is preliminary data.</text>
</comment>
<dbReference type="EMBL" id="PFAJ01000017">
    <property type="protein sequence ID" value="PIR97431.1"/>
    <property type="molecule type" value="Genomic_DNA"/>
</dbReference>
<dbReference type="CDD" id="cd22308">
    <property type="entry name" value="Af1548-like"/>
    <property type="match status" value="1"/>
</dbReference>
<dbReference type="Gene3D" id="3.40.1350.10">
    <property type="match status" value="1"/>
</dbReference>
<evidence type="ECO:0000256" key="1">
    <source>
        <dbReference type="ARBA" id="ARBA00022741"/>
    </source>
</evidence>
<dbReference type="PROSITE" id="PS51161">
    <property type="entry name" value="ATP_CONE"/>
    <property type="match status" value="1"/>
</dbReference>
<dbReference type="InterPro" id="IPR011335">
    <property type="entry name" value="Restrct_endonuc-II-like"/>
</dbReference>
<organism evidence="5 6">
    <name type="scientific">Candidatus Doudnabacteria bacterium CG10_big_fil_rev_8_21_14_0_10_41_10</name>
    <dbReference type="NCBI Taxonomy" id="1974551"/>
    <lineage>
        <taxon>Bacteria</taxon>
        <taxon>Candidatus Doudnaibacteriota</taxon>
    </lineage>
</organism>
<dbReference type="GO" id="GO:0003677">
    <property type="term" value="F:DNA binding"/>
    <property type="evidence" value="ECO:0007669"/>
    <property type="project" value="InterPro"/>
</dbReference>
<sequence>MKRNKKILVKKYNGKYEPFSEFKLERSLKRVGSSPKVAKEIVKSIKVGLRDGTRTSQIHDQALNLLSQKRAPLSARYNLKQALLALGPSGHTFENFIGEFLKAKGYSVELRQMVMGKCVMHEVDVVARKGQEHVLVEAKFHNHPGFKTDIKTALYVKARFDDIVKSKLRKPHFHKAILITNTKFTQDAIAYAECEGLELIGWNYPAKGSLQEIIETSGLLPVTSLSSLSLVQQRDLLKNGFVLCHDLVNNPMSMKIINATNLQENIILDEASKVCKIK</sequence>
<dbReference type="InterPro" id="IPR007560">
    <property type="entry name" value="Restrct_endonuc_IV_Mrr"/>
</dbReference>
<accession>A0A2H0VEB6</accession>
<feature type="domain" description="ATP-cone" evidence="4">
    <location>
        <begin position="7"/>
        <end position="98"/>
    </location>
</feature>
<evidence type="ECO:0000259" key="4">
    <source>
        <dbReference type="PROSITE" id="PS51161"/>
    </source>
</evidence>
<dbReference type="SUPFAM" id="SSF52980">
    <property type="entry name" value="Restriction endonuclease-like"/>
    <property type="match status" value="1"/>
</dbReference>
<evidence type="ECO:0000256" key="3">
    <source>
        <dbReference type="PROSITE-ProRule" id="PRU00492"/>
    </source>
</evidence>
<dbReference type="GO" id="GO:0009307">
    <property type="term" value="P:DNA restriction-modification system"/>
    <property type="evidence" value="ECO:0007669"/>
    <property type="project" value="InterPro"/>
</dbReference>
<gene>
    <name evidence="5" type="ORF">COT91_01340</name>
</gene>
<dbReference type="AlphaFoldDB" id="A0A2H0VEB6"/>
<keyword evidence="1 3" id="KW-0547">Nucleotide-binding</keyword>
<dbReference type="InterPro" id="IPR011856">
    <property type="entry name" value="tRNA_endonuc-like_dom_sf"/>
</dbReference>